<organism evidence="3 4">
    <name type="scientific">Cardamine amara subsp. amara</name>
    <dbReference type="NCBI Taxonomy" id="228776"/>
    <lineage>
        <taxon>Eukaryota</taxon>
        <taxon>Viridiplantae</taxon>
        <taxon>Streptophyta</taxon>
        <taxon>Embryophyta</taxon>
        <taxon>Tracheophyta</taxon>
        <taxon>Spermatophyta</taxon>
        <taxon>Magnoliopsida</taxon>
        <taxon>eudicotyledons</taxon>
        <taxon>Gunneridae</taxon>
        <taxon>Pentapetalae</taxon>
        <taxon>rosids</taxon>
        <taxon>malvids</taxon>
        <taxon>Brassicales</taxon>
        <taxon>Brassicaceae</taxon>
        <taxon>Cardamineae</taxon>
        <taxon>Cardamine</taxon>
    </lineage>
</organism>
<dbReference type="Pfam" id="PF07727">
    <property type="entry name" value="RVT_2"/>
    <property type="match status" value="1"/>
</dbReference>
<feature type="region of interest" description="Disordered" evidence="1">
    <location>
        <begin position="155"/>
        <end position="182"/>
    </location>
</feature>
<gene>
    <name evidence="3" type="ORF">V5N11_035105</name>
</gene>
<dbReference type="EMBL" id="JBANAX010000561">
    <property type="protein sequence ID" value="KAL1203342.1"/>
    <property type="molecule type" value="Genomic_DNA"/>
</dbReference>
<proteinExistence type="predicted"/>
<dbReference type="InterPro" id="IPR043502">
    <property type="entry name" value="DNA/RNA_pol_sf"/>
</dbReference>
<dbReference type="InterPro" id="IPR013103">
    <property type="entry name" value="RVT_2"/>
</dbReference>
<name>A0ABD1A945_CARAN</name>
<dbReference type="Proteomes" id="UP001558713">
    <property type="component" value="Unassembled WGS sequence"/>
</dbReference>
<dbReference type="PANTHER" id="PTHR11439:SF470">
    <property type="entry name" value="CYSTEINE-RICH RLK (RECEPTOR-LIKE PROTEIN KINASE) 8"/>
    <property type="match status" value="1"/>
</dbReference>
<reference evidence="3 4" key="1">
    <citation type="submission" date="2024-04" db="EMBL/GenBank/DDBJ databases">
        <title>Genome assembly C_amara_ONT_v2.</title>
        <authorList>
            <person name="Yant L."/>
            <person name="Moore C."/>
            <person name="Slenker M."/>
        </authorList>
    </citation>
    <scope>NUCLEOTIDE SEQUENCE [LARGE SCALE GENOMIC DNA]</scope>
    <source>
        <tissue evidence="3">Leaf</tissue>
    </source>
</reference>
<feature type="compositionally biased region" description="Basic and acidic residues" evidence="1">
    <location>
        <begin position="161"/>
        <end position="182"/>
    </location>
</feature>
<keyword evidence="4" id="KW-1185">Reference proteome</keyword>
<dbReference type="AlphaFoldDB" id="A0ABD1A945"/>
<evidence type="ECO:0000256" key="1">
    <source>
        <dbReference type="SAM" id="MobiDB-lite"/>
    </source>
</evidence>
<evidence type="ECO:0000313" key="4">
    <source>
        <dbReference type="Proteomes" id="UP001558713"/>
    </source>
</evidence>
<comment type="caution">
    <text evidence="3">The sequence shown here is derived from an EMBL/GenBank/DDBJ whole genome shotgun (WGS) entry which is preliminary data.</text>
</comment>
<dbReference type="PANTHER" id="PTHR11439">
    <property type="entry name" value="GAG-POL-RELATED RETROTRANSPOSON"/>
    <property type="match status" value="1"/>
</dbReference>
<dbReference type="SUPFAM" id="SSF56672">
    <property type="entry name" value="DNA/RNA polymerases"/>
    <property type="match status" value="1"/>
</dbReference>
<evidence type="ECO:0000259" key="2">
    <source>
        <dbReference type="Pfam" id="PF07727"/>
    </source>
</evidence>
<accession>A0ABD1A945</accession>
<sequence length="258" mass="29433">MDVKNAFLQGELEEEVYMKPPPGLESSIPHGKVFKLRKAIYGLKQSPRAWYHKLSFTLTAKGFRRSEADHTLFTSQSAQGIIVVLVYVDDLIISGNDQAGIQETKFFLKSVFDIKDLGELKYFLGIEICRSPEGLFLSQRKYSLDLLKETGKIGSKPAKTPLEDGYKVRRKGEKGQEDPLDRPFEDPAQYRRLVGKLIYLTITRPDLCFAVNQVSQHMKDPSVHHWNMVERILRYIKGSPGQGVWMGKNDSTEIVRLL</sequence>
<evidence type="ECO:0000313" key="3">
    <source>
        <dbReference type="EMBL" id="KAL1203342.1"/>
    </source>
</evidence>
<feature type="domain" description="Reverse transcriptase Ty1/copia-type" evidence="2">
    <location>
        <begin position="1"/>
        <end position="163"/>
    </location>
</feature>
<protein>
    <submittedName>
        <fullName evidence="3">Retrovirus-related Pol polyprotein from transposon RE2</fullName>
    </submittedName>
</protein>